<dbReference type="STRING" id="1499967.U27_06404"/>
<evidence type="ECO:0000259" key="5">
    <source>
        <dbReference type="Pfam" id="PF00534"/>
    </source>
</evidence>
<dbReference type="Proteomes" id="UP000030661">
    <property type="component" value="Unassembled WGS sequence"/>
</dbReference>
<organism evidence="7">
    <name type="scientific">Vecturithrix granuli</name>
    <dbReference type="NCBI Taxonomy" id="1499967"/>
    <lineage>
        <taxon>Bacteria</taxon>
        <taxon>Candidatus Moduliflexota</taxon>
        <taxon>Candidatus Vecturitrichia</taxon>
        <taxon>Candidatus Vecturitrichales</taxon>
        <taxon>Candidatus Vecturitrichaceae</taxon>
        <taxon>Candidatus Vecturithrix</taxon>
    </lineage>
</organism>
<dbReference type="AlphaFoldDB" id="A0A081C4B5"/>
<feature type="domain" description="Glycosyl transferase family 1" evidence="5">
    <location>
        <begin position="376"/>
        <end position="541"/>
    </location>
</feature>
<dbReference type="InterPro" id="IPR050194">
    <property type="entry name" value="Glycosyltransferase_grp1"/>
</dbReference>
<evidence type="ECO:0000256" key="4">
    <source>
        <dbReference type="SAM" id="MobiDB-lite"/>
    </source>
</evidence>
<reference evidence="7" key="1">
    <citation type="journal article" date="2015" name="PeerJ">
        <title>First genomic representation of candidate bacterial phylum KSB3 points to enhanced environmental sensing as a trigger of wastewater bulking.</title>
        <authorList>
            <person name="Sekiguchi Y."/>
            <person name="Ohashi A."/>
            <person name="Parks D.H."/>
            <person name="Yamauchi T."/>
            <person name="Tyson G.W."/>
            <person name="Hugenholtz P."/>
        </authorList>
    </citation>
    <scope>NUCLEOTIDE SEQUENCE [LARGE SCALE GENOMIC DNA]</scope>
</reference>
<dbReference type="Pfam" id="PF00534">
    <property type="entry name" value="Glycos_transf_1"/>
    <property type="match status" value="1"/>
</dbReference>
<dbReference type="EMBL" id="DF820470">
    <property type="protein sequence ID" value="GAK59420.1"/>
    <property type="molecule type" value="Genomic_DNA"/>
</dbReference>
<dbReference type="eggNOG" id="COG1045">
    <property type="taxonomic scope" value="Bacteria"/>
</dbReference>
<dbReference type="InterPro" id="IPR045304">
    <property type="entry name" value="LbH_SAT"/>
</dbReference>
<dbReference type="HOGENOM" id="CLU_486325_0_0_0"/>
<dbReference type="PANTHER" id="PTHR45947:SF3">
    <property type="entry name" value="SULFOQUINOVOSYL TRANSFERASE SQD2"/>
    <property type="match status" value="1"/>
</dbReference>
<dbReference type="CDD" id="cd03354">
    <property type="entry name" value="LbH_SAT"/>
    <property type="match status" value="1"/>
</dbReference>
<evidence type="ECO:0000256" key="3">
    <source>
        <dbReference type="ARBA" id="ARBA00022737"/>
    </source>
</evidence>
<accession>A0A081C4B5</accession>
<comment type="similarity">
    <text evidence="1">Belongs to the transferase hexapeptide repeat family.</text>
</comment>
<dbReference type="Gene3D" id="3.40.50.2000">
    <property type="entry name" value="Glycogen Phosphorylase B"/>
    <property type="match status" value="2"/>
</dbReference>
<feature type="domain" description="Glycosyltransferase subfamily 4-like N-terminal" evidence="6">
    <location>
        <begin position="207"/>
        <end position="367"/>
    </location>
</feature>
<dbReference type="PROSITE" id="PS00101">
    <property type="entry name" value="HEXAPEP_TRANSFERASES"/>
    <property type="match status" value="1"/>
</dbReference>
<dbReference type="InterPro" id="IPR011004">
    <property type="entry name" value="Trimer_LpxA-like_sf"/>
</dbReference>
<dbReference type="InterPro" id="IPR028098">
    <property type="entry name" value="Glyco_trans_4-like_N"/>
</dbReference>
<evidence type="ECO:0000256" key="1">
    <source>
        <dbReference type="ARBA" id="ARBA00007274"/>
    </source>
</evidence>
<keyword evidence="3" id="KW-0677">Repeat</keyword>
<dbReference type="SUPFAM" id="SSF51161">
    <property type="entry name" value="Trimeric LpxA-like enzymes"/>
    <property type="match status" value="1"/>
</dbReference>
<dbReference type="InterPro" id="IPR018357">
    <property type="entry name" value="Hexapep_transf_CS"/>
</dbReference>
<evidence type="ECO:0000313" key="8">
    <source>
        <dbReference type="Proteomes" id="UP000030661"/>
    </source>
</evidence>
<dbReference type="Pfam" id="PF13439">
    <property type="entry name" value="Glyco_transf_4"/>
    <property type="match status" value="1"/>
</dbReference>
<dbReference type="InterPro" id="IPR001451">
    <property type="entry name" value="Hexapep"/>
</dbReference>
<proteinExistence type="inferred from homology"/>
<dbReference type="SUPFAM" id="SSF53756">
    <property type="entry name" value="UDP-Glycosyltransferase/glycogen phosphorylase"/>
    <property type="match status" value="1"/>
</dbReference>
<feature type="region of interest" description="Disordered" evidence="4">
    <location>
        <begin position="174"/>
        <end position="193"/>
    </location>
</feature>
<name>A0A081C4B5_VECG1</name>
<dbReference type="Gene3D" id="2.160.10.10">
    <property type="entry name" value="Hexapeptide repeat proteins"/>
    <property type="match status" value="1"/>
</dbReference>
<evidence type="ECO:0000256" key="2">
    <source>
        <dbReference type="ARBA" id="ARBA00022679"/>
    </source>
</evidence>
<dbReference type="eggNOG" id="COG0438">
    <property type="taxonomic scope" value="Bacteria"/>
</dbReference>
<feature type="compositionally biased region" description="Polar residues" evidence="4">
    <location>
        <begin position="182"/>
        <end position="193"/>
    </location>
</feature>
<evidence type="ECO:0000313" key="7">
    <source>
        <dbReference type="EMBL" id="GAK59420.1"/>
    </source>
</evidence>
<dbReference type="Pfam" id="PF00132">
    <property type="entry name" value="Hexapep"/>
    <property type="match status" value="1"/>
</dbReference>
<dbReference type="PANTHER" id="PTHR45947">
    <property type="entry name" value="SULFOQUINOVOSYL TRANSFERASE SQD2"/>
    <property type="match status" value="1"/>
</dbReference>
<evidence type="ECO:0000259" key="6">
    <source>
        <dbReference type="Pfam" id="PF13439"/>
    </source>
</evidence>
<protein>
    <submittedName>
        <fullName evidence="7">Group 1 glycosyl transferase</fullName>
    </submittedName>
</protein>
<gene>
    <name evidence="7" type="ORF">U27_06404</name>
</gene>
<keyword evidence="2 7" id="KW-0808">Transferase</keyword>
<keyword evidence="8" id="KW-1185">Reference proteome</keyword>
<dbReference type="CDD" id="cd03801">
    <property type="entry name" value="GT4_PimA-like"/>
    <property type="match status" value="1"/>
</dbReference>
<dbReference type="GO" id="GO:0016758">
    <property type="term" value="F:hexosyltransferase activity"/>
    <property type="evidence" value="ECO:0007669"/>
    <property type="project" value="TreeGrafter"/>
</dbReference>
<dbReference type="InterPro" id="IPR001296">
    <property type="entry name" value="Glyco_trans_1"/>
</dbReference>
<sequence>MFENLRADLNRFAEETDSKNSSFRIFIRGLLSQGFQALFVYRFFRWFHVRGIPTQPFRFIFERFIEIITGISIPAETDIGKGLRIHHFGGVIFHSHVKMGEHCTIYHEVTFGDKGGWGEPPTVGNNVLIGAGAKILGDITIGDNVIIGANSVVTKSVPPNVIVGGIPAKIIGENKSLDHKNNSTTPPSSSQRKINVLQCRSTYTTGGGPDKTVLLAAEKHDRDKFNIILMYMRGTDDTEFQIAKWAREKGLTIHEVLEHKKLDLKNLREIHQLIRTYHIDIYHARDYKTCFIGYLLSKIHPRMKLVFTAHGWVVDSTKQKLYTWLNLFSLKKYHKMIAVSHATKQLMLDSGLDSKKITVVHNAIDVETWTREKVTPTLRAELQISSTSKIVGVVGRLRWEKDLQSTLNVAEKVIRERPDTYFILVGDGPDRAELEQQVRHRGLSEKVLFLGFRKDAMNIYASLDLFASTSLMEGTPNTVLEALAMEVPVVYTDVGGVHEMIENGYNGILCQVGDVDGISQAILSILCDPEKANMLKENGRKTICQKFSFTNRLKTVEAIYEEVMGMH</sequence>